<keyword evidence="4 5" id="KW-0472">Membrane</keyword>
<keyword evidence="3 5" id="KW-1133">Transmembrane helix</keyword>
<evidence type="ECO:0000256" key="5">
    <source>
        <dbReference type="SAM" id="Phobius"/>
    </source>
</evidence>
<dbReference type="PANTHER" id="PTHR13314:SF2">
    <property type="entry name" value="CALCIUM CHANNEL FLOWER HOMOLOG"/>
    <property type="match status" value="1"/>
</dbReference>
<dbReference type="GO" id="GO:0016192">
    <property type="term" value="P:vesicle-mediated transport"/>
    <property type="evidence" value="ECO:0007669"/>
    <property type="project" value="TreeGrafter"/>
</dbReference>
<dbReference type="AlphaFoldDB" id="A0A7S0M4D5"/>
<evidence type="ECO:0000256" key="1">
    <source>
        <dbReference type="ARBA" id="ARBA00004127"/>
    </source>
</evidence>
<dbReference type="EMBL" id="HBEZ01015867">
    <property type="protein sequence ID" value="CAD8631101.1"/>
    <property type="molecule type" value="Transcribed_RNA"/>
</dbReference>
<evidence type="ECO:0000256" key="2">
    <source>
        <dbReference type="ARBA" id="ARBA00022692"/>
    </source>
</evidence>
<feature type="transmembrane region" description="Helical" evidence="5">
    <location>
        <begin position="119"/>
        <end position="137"/>
    </location>
</feature>
<organism evidence="6">
    <name type="scientific">Cryptomonas curvata</name>
    <dbReference type="NCBI Taxonomy" id="233186"/>
    <lineage>
        <taxon>Eukaryota</taxon>
        <taxon>Cryptophyceae</taxon>
        <taxon>Cryptomonadales</taxon>
        <taxon>Cryptomonadaceae</taxon>
        <taxon>Cryptomonas</taxon>
    </lineage>
</organism>
<dbReference type="InterPro" id="IPR019365">
    <property type="entry name" value="TVP18/Ca-channel_flower"/>
</dbReference>
<feature type="transmembrane region" description="Helical" evidence="5">
    <location>
        <begin position="52"/>
        <end position="76"/>
    </location>
</feature>
<reference evidence="6" key="1">
    <citation type="submission" date="2021-01" db="EMBL/GenBank/DDBJ databases">
        <authorList>
            <person name="Corre E."/>
            <person name="Pelletier E."/>
            <person name="Niang G."/>
            <person name="Scheremetjew M."/>
            <person name="Finn R."/>
            <person name="Kale V."/>
            <person name="Holt S."/>
            <person name="Cochrane G."/>
            <person name="Meng A."/>
            <person name="Brown T."/>
            <person name="Cohen L."/>
        </authorList>
    </citation>
    <scope>NUCLEOTIDE SEQUENCE</scope>
    <source>
        <strain evidence="6">CCAP979/52</strain>
    </source>
</reference>
<proteinExistence type="predicted"/>
<dbReference type="Pfam" id="PF10233">
    <property type="entry name" value="Cg6151-P"/>
    <property type="match status" value="1"/>
</dbReference>
<name>A0A7S0M4D5_9CRYP</name>
<protein>
    <submittedName>
        <fullName evidence="6">Uncharacterized protein</fullName>
    </submittedName>
</protein>
<evidence type="ECO:0000313" key="6">
    <source>
        <dbReference type="EMBL" id="CAD8631101.1"/>
    </source>
</evidence>
<dbReference type="GO" id="GO:0016020">
    <property type="term" value="C:membrane"/>
    <property type="evidence" value="ECO:0007669"/>
    <property type="project" value="InterPro"/>
</dbReference>
<accession>A0A7S0M4D5</accession>
<dbReference type="GO" id="GO:0012505">
    <property type="term" value="C:endomembrane system"/>
    <property type="evidence" value="ECO:0007669"/>
    <property type="project" value="UniProtKB-SubCell"/>
</dbReference>
<dbReference type="PANTHER" id="PTHR13314">
    <property type="entry name" value="CALCIUM CHANNEL FLOWER HOMOLOG"/>
    <property type="match status" value="1"/>
</dbReference>
<keyword evidence="2 5" id="KW-0812">Transmembrane</keyword>
<evidence type="ECO:0000256" key="4">
    <source>
        <dbReference type="ARBA" id="ARBA00023136"/>
    </source>
</evidence>
<feature type="transmembrane region" description="Helical" evidence="5">
    <location>
        <begin position="96"/>
        <end position="113"/>
    </location>
</feature>
<comment type="subcellular location">
    <subcellularLocation>
        <location evidence="1">Endomembrane system</location>
        <topology evidence="1">Multi-pass membrane protein</topology>
    </subcellularLocation>
</comment>
<gene>
    <name evidence="6" type="ORF">CCUR1050_LOCUS8780</name>
</gene>
<sequence>MGFCVDLWESFWRALENGSFKGYARGCAVLNVLLLFAVPLLCIITLKPLPISTMVLLFIFSVVLGVLELPFCCMWFSQCRTLAGFMRIFEVYWIRAILYLALAATLISVAVHVDSNNAATWYFGLILSIIAIMYLLASCKGEKSSLEETTYTNANKDPNTTKDPIALESGVNREAAKSATQPPASSHEIAMAIAGDEGVQKAAVNVAAKNPDLLRDALRAAAGSRL</sequence>
<feature type="transmembrane region" description="Helical" evidence="5">
    <location>
        <begin position="23"/>
        <end position="46"/>
    </location>
</feature>
<evidence type="ECO:0000256" key="3">
    <source>
        <dbReference type="ARBA" id="ARBA00022989"/>
    </source>
</evidence>